<dbReference type="GO" id="GO:0005886">
    <property type="term" value="C:plasma membrane"/>
    <property type="evidence" value="ECO:0007669"/>
    <property type="project" value="UniProtKB-SubCell"/>
</dbReference>
<dbReference type="AlphaFoldDB" id="A0A8S2AHN3"/>
<keyword evidence="14" id="KW-1133">Transmembrane helix</keyword>
<dbReference type="Gene3D" id="1.10.510.10">
    <property type="entry name" value="Transferase(Phosphotransferase) domain 1"/>
    <property type="match status" value="1"/>
</dbReference>
<dbReference type="PANTHER" id="PTHR48056:SF89">
    <property type="entry name" value="OS06G0585982 PROTEIN"/>
    <property type="match status" value="1"/>
</dbReference>
<dbReference type="Proteomes" id="UP000682877">
    <property type="component" value="Chromosome 5"/>
</dbReference>
<keyword evidence="15" id="KW-0472">Membrane</keyword>
<evidence type="ECO:0000256" key="5">
    <source>
        <dbReference type="ARBA" id="ARBA00022527"/>
    </source>
</evidence>
<evidence type="ECO:0000256" key="6">
    <source>
        <dbReference type="ARBA" id="ARBA00022614"/>
    </source>
</evidence>
<evidence type="ECO:0000256" key="1">
    <source>
        <dbReference type="ARBA" id="ARBA00004251"/>
    </source>
</evidence>
<dbReference type="InterPro" id="IPR050647">
    <property type="entry name" value="Plant_LRR-RLKs"/>
</dbReference>
<dbReference type="GO" id="GO:0005524">
    <property type="term" value="F:ATP binding"/>
    <property type="evidence" value="ECO:0007669"/>
    <property type="project" value="UniProtKB-KW"/>
</dbReference>
<dbReference type="InterPro" id="IPR032675">
    <property type="entry name" value="LRR_dom_sf"/>
</dbReference>
<dbReference type="FunFam" id="3.80.10.10:FF:000275">
    <property type="entry name" value="Leucine-rich repeat receptor-like protein kinase"/>
    <property type="match status" value="2"/>
</dbReference>
<evidence type="ECO:0000256" key="14">
    <source>
        <dbReference type="ARBA" id="ARBA00022989"/>
    </source>
</evidence>
<feature type="domain" description="Leucine-rich repeat-containing N-terminal plant-type" evidence="18">
    <location>
        <begin position="422"/>
        <end position="460"/>
    </location>
</feature>
<evidence type="ECO:0000313" key="21">
    <source>
        <dbReference type="Proteomes" id="UP000682877"/>
    </source>
</evidence>
<name>A0A8S2AHN3_ARAAE</name>
<evidence type="ECO:0000313" key="20">
    <source>
        <dbReference type="EMBL" id="CAE6075358.1"/>
    </source>
</evidence>
<gene>
    <name evidence="20" type="ORF">AARE701A_LOCUS12755</name>
</gene>
<keyword evidence="16" id="KW-0325">Glycoprotein</keyword>
<dbReference type="InterPro" id="IPR003591">
    <property type="entry name" value="Leu-rich_rpt_typical-subtyp"/>
</dbReference>
<dbReference type="Gene3D" id="3.80.10.10">
    <property type="entry name" value="Ribonuclease Inhibitor"/>
    <property type="match status" value="6"/>
</dbReference>
<sequence>MGFPCIVMRLILVSALLVSVSLEHSDMVCAQTIRLTEETDKQALLEFKSQVSETSRVVLGSWNDSLPLCSWTGVKCGLKHRRVTGVDLGGLKLTGVVSPFVGNLSFLRSLNLADNFFRGAIPLEVGNLFWLQYLNMSNNFLGGMIPVVLSNCSSLSTLDLSSNHLEQGVPFEFGSLSKLVILSLGRNNLTGKFPASLGNLTSLQMLDFIYNQIEGEIPGVYNLSSLIFLSITGNSFSGTLRPDFGSILPNLQILYMGINNFTVSGNYSSADLDFLGILTNRSQLQYLNFGFNKLSSQLLVFIANLSTQLTELSLGGNLIYGSIPHGIGNLVSLQTLDLGENLLTDILPPSLGELSELRKVLLYSNELYGEIASSLGNISGLTYLYLLNKSFEGSILQVLEVGKVGVVNLIRLGDSRELKDDETDKQALLEFKSQVSVDKGVVLSSWNNSFPVCNWNGVKCGRKHKRVTSLDLGGLQLGGVISPSIGNLSFLISLNLSDNSFGGTIPQEVGNLFRLEHLYMRSNVLGGGIPISLSNCSRLLDLLLDSNHLGEGVPPELGSLTKLANLDLGQNNLKGKFPASLGNLTSLRRFSLLSNNMEGEIPDDIGTLRPDFGNMLPNLRDLSMGGNNLTGAIPATLPNISSLEKLGIEYNSMTGSISPSFGKVRNLRILVLHRNSLGSGSSGDLKFLGALTNCTQLLRLHVSDNKLGGGLPASIANLSTNLISLGLSTNFIYGSIPNDIGNLISLQRLGLQENQLTGPLPTSIDRLLQLEGLNLHSNSMSGEIPSTIGNITRLDLLYLFNNSFEGIVPSSLGKCKNLRELWIGSNKLNGTIPREIMQIRPLVYLGLSGNSLTGSLPEDIGRLQNLGQLSLSGNKLSGQLPQTLGNCLSLEQLYLQGNSFDGDIPDISGLVGIKRVDLSKNNLSGSIPGYLANFSELENLNLSINNFEGRVPTEGIFKNATIVLVFGNKNLCGGIKELKLKSCIVQTPPMETKHSSHLKKVAIGESFFNQLSSAGVRGTIGYAAPEYGMGGEPSIHGDVYSFGVLLLEMFSGKRPTNELFEGSFTLHSYTKSALPERVLDIADKSILHNGLRVGFPVVECLKVILDVGLRCCEESPTNRLATSEAAKELISIRERFFKTRRTTRR</sequence>
<evidence type="ECO:0000256" key="11">
    <source>
        <dbReference type="ARBA" id="ARBA00022741"/>
    </source>
</evidence>
<dbReference type="SUPFAM" id="SSF52058">
    <property type="entry name" value="L domain-like"/>
    <property type="match status" value="3"/>
</dbReference>
<dbReference type="InterPro" id="IPR011009">
    <property type="entry name" value="Kinase-like_dom_sf"/>
</dbReference>
<keyword evidence="6" id="KW-0433">Leucine-rich repeat</keyword>
<reference evidence="20" key="1">
    <citation type="submission" date="2021-01" db="EMBL/GenBank/DDBJ databases">
        <authorList>
            <person name="Bezrukov I."/>
        </authorList>
    </citation>
    <scope>NUCLEOTIDE SEQUENCE</scope>
</reference>
<feature type="domain" description="Leucine-rich repeat-containing N-terminal plant-type" evidence="18">
    <location>
        <begin position="38"/>
        <end position="76"/>
    </location>
</feature>
<keyword evidence="9 17" id="KW-0732">Signal</keyword>
<feature type="chain" id="PRO_5035727634" description="non-specific serine/threonine protein kinase" evidence="17">
    <location>
        <begin position="31"/>
        <end position="1145"/>
    </location>
</feature>
<keyword evidence="12" id="KW-0418">Kinase</keyword>
<evidence type="ECO:0000256" key="4">
    <source>
        <dbReference type="ARBA" id="ARBA00022475"/>
    </source>
</evidence>
<evidence type="ECO:0000256" key="13">
    <source>
        <dbReference type="ARBA" id="ARBA00022840"/>
    </source>
</evidence>
<dbReference type="PANTHER" id="PTHR48056">
    <property type="entry name" value="LRR RECEPTOR-LIKE SERINE/THREONINE-PROTEIN KINASE-RELATED"/>
    <property type="match status" value="1"/>
</dbReference>
<dbReference type="Pfam" id="PF08263">
    <property type="entry name" value="LRRNT_2"/>
    <property type="match status" value="2"/>
</dbReference>
<keyword evidence="8" id="KW-0812">Transmembrane</keyword>
<keyword evidence="21" id="KW-1185">Reference proteome</keyword>
<dbReference type="SMART" id="SM00369">
    <property type="entry name" value="LRR_TYP"/>
    <property type="match status" value="10"/>
</dbReference>
<dbReference type="EC" id="2.7.11.1" evidence="3"/>
<dbReference type="Pfam" id="PF13855">
    <property type="entry name" value="LRR_8"/>
    <property type="match status" value="1"/>
</dbReference>
<dbReference type="EMBL" id="LR999455">
    <property type="protein sequence ID" value="CAE6075358.1"/>
    <property type="molecule type" value="Genomic_DNA"/>
</dbReference>
<keyword evidence="10" id="KW-0677">Repeat</keyword>
<evidence type="ECO:0000256" key="17">
    <source>
        <dbReference type="SAM" id="SignalP"/>
    </source>
</evidence>
<evidence type="ECO:0000256" key="10">
    <source>
        <dbReference type="ARBA" id="ARBA00022737"/>
    </source>
</evidence>
<dbReference type="Pfam" id="PF23598">
    <property type="entry name" value="LRR_14"/>
    <property type="match status" value="1"/>
</dbReference>
<dbReference type="InterPro" id="IPR001611">
    <property type="entry name" value="Leu-rich_rpt"/>
</dbReference>
<dbReference type="SMART" id="SM00365">
    <property type="entry name" value="LRR_SD22"/>
    <property type="match status" value="8"/>
</dbReference>
<dbReference type="Pfam" id="PF00560">
    <property type="entry name" value="LRR_1"/>
    <property type="match status" value="6"/>
</dbReference>
<dbReference type="FunFam" id="3.80.10.10:FF:000288">
    <property type="entry name" value="LRR receptor-like serine/threonine-protein kinase EFR"/>
    <property type="match status" value="1"/>
</dbReference>
<dbReference type="InterPro" id="IPR055414">
    <property type="entry name" value="LRR_R13L4/SHOC2-like"/>
</dbReference>
<organism evidence="20 21">
    <name type="scientific">Arabidopsis arenosa</name>
    <name type="common">Sand rock-cress</name>
    <name type="synonym">Cardaminopsis arenosa</name>
    <dbReference type="NCBI Taxonomy" id="38785"/>
    <lineage>
        <taxon>Eukaryota</taxon>
        <taxon>Viridiplantae</taxon>
        <taxon>Streptophyta</taxon>
        <taxon>Embryophyta</taxon>
        <taxon>Tracheophyta</taxon>
        <taxon>Spermatophyta</taxon>
        <taxon>Magnoliopsida</taxon>
        <taxon>eudicotyledons</taxon>
        <taxon>Gunneridae</taxon>
        <taxon>Pentapetalae</taxon>
        <taxon>rosids</taxon>
        <taxon>malvids</taxon>
        <taxon>Brassicales</taxon>
        <taxon>Brassicaceae</taxon>
        <taxon>Camelineae</taxon>
        <taxon>Arabidopsis</taxon>
    </lineage>
</organism>
<evidence type="ECO:0000259" key="18">
    <source>
        <dbReference type="Pfam" id="PF08263"/>
    </source>
</evidence>
<evidence type="ECO:0000256" key="8">
    <source>
        <dbReference type="ARBA" id="ARBA00022692"/>
    </source>
</evidence>
<accession>A0A8S2AHN3</accession>
<keyword evidence="7" id="KW-0808">Transferase</keyword>
<keyword evidence="11" id="KW-0547">Nucleotide-binding</keyword>
<feature type="signal peptide" evidence="17">
    <location>
        <begin position="1"/>
        <end position="30"/>
    </location>
</feature>
<dbReference type="PROSITE" id="PS51450">
    <property type="entry name" value="LRR"/>
    <property type="match status" value="1"/>
</dbReference>
<evidence type="ECO:0000256" key="15">
    <source>
        <dbReference type="ARBA" id="ARBA00023136"/>
    </source>
</evidence>
<comment type="subcellular location">
    <subcellularLocation>
        <location evidence="1">Cell membrane</location>
        <topology evidence="1">Single-pass type I membrane protein</topology>
    </subcellularLocation>
</comment>
<dbReference type="InterPro" id="IPR013210">
    <property type="entry name" value="LRR_N_plant-typ"/>
</dbReference>
<evidence type="ECO:0000256" key="2">
    <source>
        <dbReference type="ARBA" id="ARBA00009592"/>
    </source>
</evidence>
<evidence type="ECO:0000256" key="9">
    <source>
        <dbReference type="ARBA" id="ARBA00022729"/>
    </source>
</evidence>
<dbReference type="GO" id="GO:0033612">
    <property type="term" value="F:receptor serine/threonine kinase binding"/>
    <property type="evidence" value="ECO:0007669"/>
    <property type="project" value="TreeGrafter"/>
</dbReference>
<evidence type="ECO:0000256" key="16">
    <source>
        <dbReference type="ARBA" id="ARBA00023180"/>
    </source>
</evidence>
<keyword evidence="4" id="KW-1003">Cell membrane</keyword>
<protein>
    <recommendedName>
        <fullName evidence="3">non-specific serine/threonine protein kinase</fullName>
        <ecNumber evidence="3">2.7.11.1</ecNumber>
    </recommendedName>
</protein>
<dbReference type="GO" id="GO:0004674">
    <property type="term" value="F:protein serine/threonine kinase activity"/>
    <property type="evidence" value="ECO:0007669"/>
    <property type="project" value="UniProtKB-KW"/>
</dbReference>
<evidence type="ECO:0000259" key="19">
    <source>
        <dbReference type="Pfam" id="PF23598"/>
    </source>
</evidence>
<comment type="similarity">
    <text evidence="2">Belongs to the RLP family.</text>
</comment>
<evidence type="ECO:0000256" key="3">
    <source>
        <dbReference type="ARBA" id="ARBA00012513"/>
    </source>
</evidence>
<evidence type="ECO:0000256" key="7">
    <source>
        <dbReference type="ARBA" id="ARBA00022679"/>
    </source>
</evidence>
<keyword evidence="5" id="KW-0723">Serine/threonine-protein kinase</keyword>
<dbReference type="SUPFAM" id="SSF56112">
    <property type="entry name" value="Protein kinase-like (PK-like)"/>
    <property type="match status" value="1"/>
</dbReference>
<proteinExistence type="inferred from homology"/>
<feature type="domain" description="Disease resistance R13L4/SHOC-2-like LRR" evidence="19">
    <location>
        <begin position="99"/>
        <end position="314"/>
    </location>
</feature>
<keyword evidence="13" id="KW-0067">ATP-binding</keyword>
<evidence type="ECO:0000256" key="12">
    <source>
        <dbReference type="ARBA" id="ARBA00022777"/>
    </source>
</evidence>